<dbReference type="GO" id="GO:0003779">
    <property type="term" value="F:actin binding"/>
    <property type="evidence" value="ECO:0007669"/>
    <property type="project" value="UniProtKB-KW"/>
</dbReference>
<evidence type="ECO:0000256" key="4">
    <source>
        <dbReference type="ARBA" id="ARBA00023136"/>
    </source>
</evidence>
<feature type="coiled-coil region" evidence="7">
    <location>
        <begin position="369"/>
        <end position="410"/>
    </location>
</feature>
<accession>A0A3B4GM90</accession>
<evidence type="ECO:0000256" key="2">
    <source>
        <dbReference type="ARBA" id="ARBA00022490"/>
    </source>
</evidence>
<dbReference type="PROSITE" id="PS51082">
    <property type="entry name" value="WH2"/>
    <property type="match status" value="1"/>
</dbReference>
<comment type="subcellular location">
    <subcellularLocation>
        <location evidence="1">Cytoplasmic vesicle membrane</location>
    </subcellularLocation>
</comment>
<proteinExistence type="predicted"/>
<evidence type="ECO:0000256" key="8">
    <source>
        <dbReference type="SAM" id="MobiDB-lite"/>
    </source>
</evidence>
<evidence type="ECO:0000259" key="9">
    <source>
        <dbReference type="PROSITE" id="PS51082"/>
    </source>
</evidence>
<evidence type="ECO:0000313" key="10">
    <source>
        <dbReference type="Ensembl" id="ENSPNYP00000024197.1"/>
    </source>
</evidence>
<dbReference type="GO" id="GO:0071933">
    <property type="term" value="F:Arp2/3 complex binding"/>
    <property type="evidence" value="ECO:0007669"/>
    <property type="project" value="TreeGrafter"/>
</dbReference>
<reference evidence="10" key="1">
    <citation type="submission" date="2023-09" db="UniProtKB">
        <authorList>
            <consortium name="Ensembl"/>
        </authorList>
    </citation>
    <scope>IDENTIFICATION</scope>
</reference>
<feature type="domain" description="WH2" evidence="9">
    <location>
        <begin position="643"/>
        <end position="660"/>
    </location>
</feature>
<sequence>MNSIECERLDSLEGWVAVKSNIFEEDEAFKLGFIVQWNVIECKFAVTCHNRTLQRQKRKSEPAADDPQMSWAGLFSVSDLKHVHQQFTCVADVLGGCFPDLTEFEEGNIWDLLFLNRRSGPDNDEERDYDTPCRKLEKYFSTAIDLCGRKIVLDTLFAQDDRDVEEYFENLQEFKKKSLQEEMSRAKGHLRQLLQSHSGADRMVMLLSIYEEEDEAYQDLATVATTFFQYLLQPFRDMRELACLYKMDILKSLEFEELGPKRIAALEKEAEEWRKKALAGISCCVYICMDEMVLKENSLCTFPGMVKQMEEDKCRFGPAAWASAAPRLEKLRFLLAKETLQHMRATEMCLKRASMPDGQKQDTVDQLELQFYETQLELYDAKFEILKNEEQLLVAQIDTLRRQIKELKEEVVYYDVCEDPEELQSMVHTGIHQADPPAVSQLKRRLQTLETKRGNICARRAYLRNKKVCASAADMKSFHILWSFQKREKKKEEEQRRKEWVDKEREKTLSRLRSFREVRRSHSFCSAFACSSLRVNKTRGDAASYPLNAIVHLKNKSSVISHSTPRVGGSPDDGALWLWTGLLVMSCLTPELQTVRGRLLFCFSFNFGIFVGTMDEVLASLQRGQIKLRKVPAASTPSPTGDARSSLMSAIRQGVTLKKVRSEVPSGGDNELERSIKAAMMRMKKVAADSDEDDRGDEEGRSADWDS</sequence>
<keyword evidence="6" id="KW-0968">Cytoplasmic vesicle</keyword>
<dbReference type="STRING" id="303518.ENSPNYP00000024197"/>
<feature type="region of interest" description="Disordered" evidence="8">
    <location>
        <begin position="683"/>
        <end position="707"/>
    </location>
</feature>
<protein>
    <submittedName>
        <fullName evidence="10">WASP homolog associated with actin, golgi membranes and microtubules</fullName>
    </submittedName>
</protein>
<name>A0A3B4GM90_9CICH</name>
<dbReference type="Pfam" id="PF15920">
    <property type="entry name" value="WHAMM-JMY_N"/>
    <property type="match status" value="1"/>
</dbReference>
<evidence type="ECO:0000256" key="1">
    <source>
        <dbReference type="ARBA" id="ARBA00004156"/>
    </source>
</evidence>
<dbReference type="GO" id="GO:0006888">
    <property type="term" value="P:endoplasmic reticulum to Golgi vesicle-mediated transport"/>
    <property type="evidence" value="ECO:0007669"/>
    <property type="project" value="TreeGrafter"/>
</dbReference>
<keyword evidence="5" id="KW-0009">Actin-binding</keyword>
<evidence type="ECO:0000256" key="5">
    <source>
        <dbReference type="ARBA" id="ARBA00023203"/>
    </source>
</evidence>
<organism evidence="10">
    <name type="scientific">Pundamilia nyererei</name>
    <dbReference type="NCBI Taxonomy" id="303518"/>
    <lineage>
        <taxon>Eukaryota</taxon>
        <taxon>Metazoa</taxon>
        <taxon>Chordata</taxon>
        <taxon>Craniata</taxon>
        <taxon>Vertebrata</taxon>
        <taxon>Euteleostomi</taxon>
        <taxon>Actinopterygii</taxon>
        <taxon>Neopterygii</taxon>
        <taxon>Teleostei</taxon>
        <taxon>Neoteleostei</taxon>
        <taxon>Acanthomorphata</taxon>
        <taxon>Ovalentaria</taxon>
        <taxon>Cichlomorphae</taxon>
        <taxon>Cichliformes</taxon>
        <taxon>Cichlidae</taxon>
        <taxon>African cichlids</taxon>
        <taxon>Pseudocrenilabrinae</taxon>
        <taxon>Haplochromini</taxon>
        <taxon>Pundamilia</taxon>
    </lineage>
</organism>
<dbReference type="GeneTree" id="ENSGT00510000046704"/>
<dbReference type="Pfam" id="PF02205">
    <property type="entry name" value="WH2"/>
    <property type="match status" value="1"/>
</dbReference>
<evidence type="ECO:0000256" key="6">
    <source>
        <dbReference type="ARBA" id="ARBA00023329"/>
    </source>
</evidence>
<dbReference type="SMART" id="SM00246">
    <property type="entry name" value="WH2"/>
    <property type="match status" value="2"/>
</dbReference>
<evidence type="ECO:0000256" key="7">
    <source>
        <dbReference type="SAM" id="Coils"/>
    </source>
</evidence>
<dbReference type="AlphaFoldDB" id="A0A3B4GM90"/>
<evidence type="ECO:0000256" key="3">
    <source>
        <dbReference type="ARBA" id="ARBA00023054"/>
    </source>
</evidence>
<dbReference type="GO" id="GO:0034314">
    <property type="term" value="P:Arp2/3 complex-mediated actin nucleation"/>
    <property type="evidence" value="ECO:0007669"/>
    <property type="project" value="TreeGrafter"/>
</dbReference>
<dbReference type="InterPro" id="IPR003124">
    <property type="entry name" value="WH2_dom"/>
</dbReference>
<dbReference type="InterPro" id="IPR031808">
    <property type="entry name" value="JMY/WHAMM_N"/>
</dbReference>
<dbReference type="Pfam" id="PF15871">
    <property type="entry name" value="JMY"/>
    <property type="match status" value="1"/>
</dbReference>
<keyword evidence="2" id="KW-0963">Cytoplasm</keyword>
<keyword evidence="4" id="KW-0472">Membrane</keyword>
<dbReference type="Gene3D" id="6.10.280.150">
    <property type="match status" value="1"/>
</dbReference>
<dbReference type="PANTHER" id="PTHR23330">
    <property type="entry name" value="P300 TRANSCRIPTIONAL COFACTOR JMY-RELATED"/>
    <property type="match status" value="1"/>
</dbReference>
<feature type="compositionally biased region" description="Basic and acidic residues" evidence="8">
    <location>
        <begin position="698"/>
        <end position="707"/>
    </location>
</feature>
<dbReference type="GO" id="GO:0030659">
    <property type="term" value="C:cytoplasmic vesicle membrane"/>
    <property type="evidence" value="ECO:0007669"/>
    <property type="project" value="UniProtKB-SubCell"/>
</dbReference>
<dbReference type="InterPro" id="IPR031738">
    <property type="entry name" value="JMY/WHAMM"/>
</dbReference>
<dbReference type="PANTHER" id="PTHR23330:SF6">
    <property type="entry name" value="WASP HOMOLOG-ASSOCIATED PROTEIN WITH ACTIN, MEMBRANES AND MICROTUBULES"/>
    <property type="match status" value="1"/>
</dbReference>
<dbReference type="GO" id="GO:0033116">
    <property type="term" value="C:endoplasmic reticulum-Golgi intermediate compartment membrane"/>
    <property type="evidence" value="ECO:0007669"/>
    <property type="project" value="TreeGrafter"/>
</dbReference>
<keyword evidence="3 7" id="KW-0175">Coiled coil</keyword>
<dbReference type="Ensembl" id="ENSPNYT00000024794.1">
    <property type="protein sequence ID" value="ENSPNYP00000024197.1"/>
    <property type="gene ID" value="ENSPNYG00000018274.1"/>
</dbReference>
<gene>
    <name evidence="10" type="primary">WHAMM</name>
</gene>